<dbReference type="PANTHER" id="PTHR31891">
    <property type="entry name" value="FORMAMIDASE C869.04-RELATED"/>
    <property type="match status" value="1"/>
</dbReference>
<keyword evidence="1" id="KW-0732">Signal</keyword>
<dbReference type="Pfam" id="PF03069">
    <property type="entry name" value="FmdA_AmdA"/>
    <property type="match status" value="2"/>
</dbReference>
<dbReference type="Gene3D" id="2.60.120.580">
    <property type="entry name" value="Acetamidase/Formamidase-like domains"/>
    <property type="match status" value="2"/>
</dbReference>
<dbReference type="STRING" id="1157962.A0A250XE33"/>
<gene>
    <name evidence="2" type="ORF">CEUSTIGMA_g8742.t1</name>
</gene>
<feature type="signal peptide" evidence="1">
    <location>
        <begin position="1"/>
        <end position="24"/>
    </location>
</feature>
<evidence type="ECO:0000256" key="1">
    <source>
        <dbReference type="SAM" id="SignalP"/>
    </source>
</evidence>
<proteinExistence type="predicted"/>
<evidence type="ECO:0000313" key="2">
    <source>
        <dbReference type="EMBL" id="GAX81311.1"/>
    </source>
</evidence>
<dbReference type="InterPro" id="IPR004304">
    <property type="entry name" value="FmdA_AmdA"/>
</dbReference>
<dbReference type="Gene3D" id="3.10.28.20">
    <property type="entry name" value="Acetamidase/Formamidase-like domains"/>
    <property type="match status" value="1"/>
</dbReference>
<dbReference type="Proteomes" id="UP000232323">
    <property type="component" value="Unassembled WGS sequence"/>
</dbReference>
<name>A0A250XE33_9CHLO</name>
<dbReference type="AlphaFoldDB" id="A0A250XE33"/>
<protein>
    <recommendedName>
        <fullName evidence="4">Acetamidase</fullName>
    </recommendedName>
</protein>
<organism evidence="2 3">
    <name type="scientific">Chlamydomonas eustigma</name>
    <dbReference type="NCBI Taxonomy" id="1157962"/>
    <lineage>
        <taxon>Eukaryota</taxon>
        <taxon>Viridiplantae</taxon>
        <taxon>Chlorophyta</taxon>
        <taxon>core chlorophytes</taxon>
        <taxon>Chlorophyceae</taxon>
        <taxon>CS clade</taxon>
        <taxon>Chlamydomonadales</taxon>
        <taxon>Chlamydomonadaceae</taxon>
        <taxon>Chlamydomonas</taxon>
    </lineage>
</organism>
<evidence type="ECO:0008006" key="4">
    <source>
        <dbReference type="Google" id="ProtNLM"/>
    </source>
</evidence>
<dbReference type="PANTHER" id="PTHR31891:SF1">
    <property type="entry name" value="FORMAMIDASE C869.04-RELATED"/>
    <property type="match status" value="1"/>
</dbReference>
<reference evidence="2 3" key="1">
    <citation type="submission" date="2017-08" db="EMBL/GenBank/DDBJ databases">
        <title>Acidophilic green algal genome provides insights into adaptation to an acidic environment.</title>
        <authorList>
            <person name="Hirooka S."/>
            <person name="Hirose Y."/>
            <person name="Kanesaki Y."/>
            <person name="Higuchi S."/>
            <person name="Fujiwara T."/>
            <person name="Onuma R."/>
            <person name="Era A."/>
            <person name="Ohbayashi R."/>
            <person name="Uzuka A."/>
            <person name="Nozaki H."/>
            <person name="Yoshikawa H."/>
            <person name="Miyagishima S.Y."/>
        </authorList>
    </citation>
    <scope>NUCLEOTIDE SEQUENCE [LARGE SCALE GENOMIC DNA]</scope>
    <source>
        <strain evidence="2 3">NIES-2499</strain>
    </source>
</reference>
<dbReference type="SUPFAM" id="SSF141130">
    <property type="entry name" value="Acetamidase/Formamidase-like"/>
    <property type="match status" value="1"/>
</dbReference>
<evidence type="ECO:0000313" key="3">
    <source>
        <dbReference type="Proteomes" id="UP000232323"/>
    </source>
</evidence>
<dbReference type="OrthoDB" id="506331at2759"/>
<dbReference type="GO" id="GO:0016811">
    <property type="term" value="F:hydrolase activity, acting on carbon-nitrogen (but not peptide) bonds, in linear amides"/>
    <property type="evidence" value="ECO:0007669"/>
    <property type="project" value="InterPro"/>
</dbReference>
<sequence length="498" mass="54953">MRMSRFHSLTWCTLLVAVVAIVSAQPQSCPRPTITPKVHHLKASVDTVKWGYYWNQNNPKLYVNSGDTVTVEMVTHMAGDYYDGMVKGDPALEGIYHWTDKQAISVRGATGAGDGVHILTGPIYMCDAEEGDILQVDILDLQPRVNPGNGKTYGVNGAARWGYQFRAGFLNNITREISTIYEIITDAQGMPLYAVPDFQFNVGNGPNTSCVPLNGTYPDAMENLTWSNPNALYRKVPQPCVDGKQHWTGYTYPGVITQHPTGNEDYSIRGMYKVPLNYHIGNIGVAPKYPVPVSSVPPGSHGGNMDNRRIGKGATLYLRVQNKGALLSMGDCHAAQGDSEFDGMGIETSINGKFRLTLIKNVTAPPMLKNLNFPLIENKENYIVQGYAYNHFLTDPTLQPNPQVQVLAPGSNLDLAFTGAYDNARQWLMDFKNMTEDQVNTFITVMCDYGTTQVVDGNFGVHLVVPKYAFTHSKKSYEPEVVCGTSTKLPKTCYKHSA</sequence>
<feature type="chain" id="PRO_5012580650" description="Acetamidase" evidence="1">
    <location>
        <begin position="25"/>
        <end position="498"/>
    </location>
</feature>
<keyword evidence="3" id="KW-1185">Reference proteome</keyword>
<dbReference type="EMBL" id="BEGY01000063">
    <property type="protein sequence ID" value="GAX81311.1"/>
    <property type="molecule type" value="Genomic_DNA"/>
</dbReference>
<comment type="caution">
    <text evidence="2">The sequence shown here is derived from an EMBL/GenBank/DDBJ whole genome shotgun (WGS) entry which is preliminary data.</text>
</comment>
<accession>A0A250XE33</accession>